<name>A0A3B0IYS9_DROGU</name>
<protein>
    <submittedName>
        <fullName evidence="2">Uncharacterized protein</fullName>
    </submittedName>
</protein>
<accession>A0A3B0IYS9</accession>
<feature type="compositionally biased region" description="Basic and acidic residues" evidence="1">
    <location>
        <begin position="1"/>
        <end position="22"/>
    </location>
</feature>
<dbReference type="EMBL" id="OUUW01000001">
    <property type="protein sequence ID" value="SPP73135.1"/>
    <property type="molecule type" value="Genomic_DNA"/>
</dbReference>
<proteinExistence type="predicted"/>
<keyword evidence="3" id="KW-1185">Reference proteome</keyword>
<evidence type="ECO:0000313" key="2">
    <source>
        <dbReference type="EMBL" id="SPP73135.1"/>
    </source>
</evidence>
<organism evidence="2 3">
    <name type="scientific">Drosophila guanche</name>
    <name type="common">Fruit fly</name>
    <dbReference type="NCBI Taxonomy" id="7266"/>
    <lineage>
        <taxon>Eukaryota</taxon>
        <taxon>Metazoa</taxon>
        <taxon>Ecdysozoa</taxon>
        <taxon>Arthropoda</taxon>
        <taxon>Hexapoda</taxon>
        <taxon>Insecta</taxon>
        <taxon>Pterygota</taxon>
        <taxon>Neoptera</taxon>
        <taxon>Endopterygota</taxon>
        <taxon>Diptera</taxon>
        <taxon>Brachycera</taxon>
        <taxon>Muscomorpha</taxon>
        <taxon>Ephydroidea</taxon>
        <taxon>Drosophilidae</taxon>
        <taxon>Drosophila</taxon>
        <taxon>Sophophora</taxon>
    </lineage>
</organism>
<evidence type="ECO:0000256" key="1">
    <source>
        <dbReference type="SAM" id="MobiDB-lite"/>
    </source>
</evidence>
<gene>
    <name evidence="2" type="ORF">DGUA_6G000557</name>
</gene>
<reference evidence="3" key="1">
    <citation type="submission" date="2018-01" db="EMBL/GenBank/DDBJ databases">
        <authorList>
            <person name="Alioto T."/>
            <person name="Alioto T."/>
        </authorList>
    </citation>
    <scope>NUCLEOTIDE SEQUENCE [LARGE SCALE GENOMIC DNA]</scope>
</reference>
<feature type="compositionally biased region" description="Low complexity" evidence="1">
    <location>
        <begin position="23"/>
        <end position="32"/>
    </location>
</feature>
<feature type="compositionally biased region" description="Pro residues" evidence="1">
    <location>
        <begin position="33"/>
        <end position="55"/>
    </location>
</feature>
<dbReference type="AlphaFoldDB" id="A0A3B0IYS9"/>
<evidence type="ECO:0000313" key="3">
    <source>
        <dbReference type="Proteomes" id="UP000268350"/>
    </source>
</evidence>
<sequence length="129" mass="14570">MAAKIYEDHGGVYRISRHDQSKRTTTTTTTTTPRPPPPRPAPPRPRQPPPTPPPTTSQTQYQKGQYIWRLRPDIKNMDTNPIRKLNLPEIGKEDLVTLYSNPKTRKRIDPDLLANAINSMCGKLCVGSL</sequence>
<dbReference type="Proteomes" id="UP000268350">
    <property type="component" value="Unassembled WGS sequence"/>
</dbReference>
<feature type="region of interest" description="Disordered" evidence="1">
    <location>
        <begin position="1"/>
        <end position="64"/>
    </location>
</feature>